<dbReference type="Proteomes" id="UP001156627">
    <property type="component" value="Unassembled WGS sequence"/>
</dbReference>
<evidence type="ECO:0000256" key="1">
    <source>
        <dbReference type="SAM" id="MobiDB-lite"/>
    </source>
</evidence>
<name>A0ABQ5XGE7_9GAMM</name>
<dbReference type="EMBL" id="BSOA01000050">
    <property type="protein sequence ID" value="GLQ90776.1"/>
    <property type="molecule type" value="Genomic_DNA"/>
</dbReference>
<protein>
    <submittedName>
        <fullName evidence="2">Uncharacterized protein</fullName>
    </submittedName>
</protein>
<evidence type="ECO:0000313" key="3">
    <source>
        <dbReference type="Proteomes" id="UP001156627"/>
    </source>
</evidence>
<organism evidence="2 3">
    <name type="scientific">Dyella flagellata</name>
    <dbReference type="NCBI Taxonomy" id="1867833"/>
    <lineage>
        <taxon>Bacteria</taxon>
        <taxon>Pseudomonadati</taxon>
        <taxon>Pseudomonadota</taxon>
        <taxon>Gammaproteobacteria</taxon>
        <taxon>Lysobacterales</taxon>
        <taxon>Rhodanobacteraceae</taxon>
        <taxon>Dyella</taxon>
    </lineage>
</organism>
<evidence type="ECO:0000313" key="2">
    <source>
        <dbReference type="EMBL" id="GLQ90776.1"/>
    </source>
</evidence>
<proteinExistence type="predicted"/>
<accession>A0ABQ5XGE7</accession>
<reference evidence="3" key="1">
    <citation type="journal article" date="2019" name="Int. J. Syst. Evol. Microbiol.">
        <title>The Global Catalogue of Microorganisms (GCM) 10K type strain sequencing project: providing services to taxonomists for standard genome sequencing and annotation.</title>
        <authorList>
            <consortium name="The Broad Institute Genomics Platform"/>
            <consortium name="The Broad Institute Genome Sequencing Center for Infectious Disease"/>
            <person name="Wu L."/>
            <person name="Ma J."/>
        </authorList>
    </citation>
    <scope>NUCLEOTIDE SEQUENCE [LARGE SCALE GENOMIC DNA]</scope>
    <source>
        <strain evidence="3">NBRC 111981</strain>
    </source>
</reference>
<comment type="caution">
    <text evidence="2">The sequence shown here is derived from an EMBL/GenBank/DDBJ whole genome shotgun (WGS) entry which is preliminary data.</text>
</comment>
<feature type="region of interest" description="Disordered" evidence="1">
    <location>
        <begin position="27"/>
        <end position="63"/>
    </location>
</feature>
<keyword evidence="3" id="KW-1185">Reference proteome</keyword>
<gene>
    <name evidence="2" type="ORF">GCM10007898_43520</name>
</gene>
<sequence length="63" mass="6760">MSDSTKPLTAAAIHSIYSGQKVTLNSAEPHAFGKTNRFARDPSHSGQAPKDPKGASKLPRRGW</sequence>